<evidence type="ECO:0000313" key="3">
    <source>
        <dbReference type="EMBL" id="ERJ07779.1"/>
    </source>
</evidence>
<reference evidence="2 5" key="3">
    <citation type="journal article" date="2014" name="Environ. Microbiol.">
        <title>Halorhabdus tiamatea: proteogenomics and glycosidase activity measurements identify the first cultivated euryarchaeon from a deep-sea anoxic brine lake as potential polysaccharide degrader.</title>
        <authorList>
            <person name="Werner J."/>
            <person name="Ferrer M."/>
            <person name="Michel G."/>
            <person name="Mann A.J."/>
            <person name="Huang S."/>
            <person name="Juarez S."/>
            <person name="Ciordia S."/>
            <person name="Albar J.P."/>
            <person name="Alcaide M."/>
            <person name="La Cono V."/>
            <person name="Yakimov M.M."/>
            <person name="Antunes A."/>
            <person name="Taborda M."/>
            <person name="Da Costa M.S."/>
            <person name="Amann R.I."/>
            <person name="Gloeckner F.O."/>
            <person name="Golyshina O.V."/>
            <person name="Golyshin P.N."/>
            <person name="Teeling H."/>
        </authorList>
    </citation>
    <scope>NUCLEOTIDE SEQUENCE [LARGE SCALE GENOMIC DNA]</scope>
    <source>
        <strain evidence="5">SARL4B</strain>
        <strain evidence="2">Type strain: SARL4B</strain>
    </source>
</reference>
<dbReference type="RefSeq" id="WP_008527445.1">
    <property type="nucleotide sequence ID" value="NC_021921.1"/>
</dbReference>
<dbReference type="HOGENOM" id="CLU_209473_0_0_2"/>
<evidence type="ECO:0000256" key="1">
    <source>
        <dbReference type="SAM" id="Phobius"/>
    </source>
</evidence>
<sequence length="59" mass="5756">MTANALRERGGFVLVVLSAAIILGIGVTDVIPTVVAGIAAIGLAAGTLLVGTAGEERPV</sequence>
<dbReference type="AlphaFoldDB" id="F7PN74"/>
<keyword evidence="5" id="KW-1185">Reference proteome</keyword>
<evidence type="ECO:0000313" key="5">
    <source>
        <dbReference type="Proteomes" id="UP000015381"/>
    </source>
</evidence>
<dbReference type="eggNOG" id="arCOG15198">
    <property type="taxonomic scope" value="Archaea"/>
</dbReference>
<reference evidence="3 4" key="2">
    <citation type="journal article" date="2013" name="PLoS ONE">
        <title>INDIGO - INtegrated Data Warehouse of MIcrobial GenOmes with Examples from the Red Sea Extremophiles.</title>
        <authorList>
            <person name="Alam I."/>
            <person name="Antunes A."/>
            <person name="Kamau A.A."/>
            <person name="Ba Alawi W."/>
            <person name="Kalkatawi M."/>
            <person name="Stingl U."/>
            <person name="Bajic V.B."/>
        </authorList>
    </citation>
    <scope>NUCLEOTIDE SEQUENCE [LARGE SCALE GENOMIC DNA]</scope>
    <source>
        <strain evidence="3 4">SARL4B</strain>
    </source>
</reference>
<keyword evidence="1" id="KW-0812">Transmembrane</keyword>
<keyword evidence="1" id="KW-0472">Membrane</keyword>
<dbReference type="EMBL" id="AFNT02000001">
    <property type="protein sequence ID" value="ERJ07779.1"/>
    <property type="molecule type" value="Genomic_DNA"/>
</dbReference>
<feature type="transmembrane region" description="Helical" evidence="1">
    <location>
        <begin position="12"/>
        <end position="28"/>
    </location>
</feature>
<evidence type="ECO:0000313" key="4">
    <source>
        <dbReference type="Proteomes" id="UP000003861"/>
    </source>
</evidence>
<dbReference type="EMBL" id="HF571520">
    <property type="protein sequence ID" value="CCQ32563.1"/>
    <property type="molecule type" value="Genomic_DNA"/>
</dbReference>
<name>F7PN74_9EURY</name>
<gene>
    <name evidence="3" type="ORF">HLRTI_000158</name>
    <name evidence="2" type="ORF">HTIA_0416</name>
</gene>
<dbReference type="Proteomes" id="UP000015381">
    <property type="component" value="Chromosome I"/>
</dbReference>
<accession>F7PN74</accession>
<proteinExistence type="predicted"/>
<keyword evidence="1" id="KW-1133">Transmembrane helix</keyword>
<evidence type="ECO:0000313" key="2">
    <source>
        <dbReference type="EMBL" id="CCQ32563.1"/>
    </source>
</evidence>
<feature type="transmembrane region" description="Helical" evidence="1">
    <location>
        <begin position="34"/>
        <end position="54"/>
    </location>
</feature>
<organism evidence="3 4">
    <name type="scientific">Halorhabdus tiamatea SARL4B</name>
    <dbReference type="NCBI Taxonomy" id="1033806"/>
    <lineage>
        <taxon>Archaea</taxon>
        <taxon>Methanobacteriati</taxon>
        <taxon>Methanobacteriota</taxon>
        <taxon>Stenosarchaea group</taxon>
        <taxon>Halobacteria</taxon>
        <taxon>Halobacteriales</taxon>
        <taxon>Haloarculaceae</taxon>
        <taxon>Halorhabdus</taxon>
    </lineage>
</organism>
<dbReference type="GeneID" id="23798245"/>
<dbReference type="KEGG" id="hti:HTIA_0416"/>
<reference evidence="3 4" key="1">
    <citation type="journal article" date="2011" name="J. Bacteriol.">
        <title>Genome sequence of Halorhabdus tiamatea, the first archaeon isolated from a deep-sea anoxic brine lake.</title>
        <authorList>
            <person name="Antunes A."/>
            <person name="Alam I."/>
            <person name="Bajic V.B."/>
            <person name="Stingl U."/>
        </authorList>
    </citation>
    <scope>NUCLEOTIDE SEQUENCE [LARGE SCALE GENOMIC DNA]</scope>
    <source>
        <strain evidence="3 4">SARL4B</strain>
    </source>
</reference>
<dbReference type="Proteomes" id="UP000003861">
    <property type="component" value="Unassembled WGS sequence"/>
</dbReference>
<protein>
    <submittedName>
        <fullName evidence="3">Uncharacterized protein</fullName>
    </submittedName>
</protein>